<dbReference type="Gene3D" id="3.40.50.2000">
    <property type="entry name" value="Glycogen Phosphorylase B"/>
    <property type="match status" value="2"/>
</dbReference>
<dbReference type="InterPro" id="IPR050481">
    <property type="entry name" value="UDP-glycosyltransf_plant"/>
</dbReference>
<protein>
    <recommendedName>
        <fullName evidence="3">anthocyanidin 3-O-glucosyltransferase</fullName>
        <ecNumber evidence="3">2.4.1.115</ecNumber>
    </recommendedName>
</protein>
<keyword evidence="7" id="KW-1185">Reference proteome</keyword>
<gene>
    <name evidence="6" type="ORF">GH714_004969</name>
</gene>
<organism evidence="6 7">
    <name type="scientific">Hevea brasiliensis</name>
    <name type="common">Para rubber tree</name>
    <name type="synonym">Siphonia brasiliensis</name>
    <dbReference type="NCBI Taxonomy" id="3981"/>
    <lineage>
        <taxon>Eukaryota</taxon>
        <taxon>Viridiplantae</taxon>
        <taxon>Streptophyta</taxon>
        <taxon>Embryophyta</taxon>
        <taxon>Tracheophyta</taxon>
        <taxon>Spermatophyta</taxon>
        <taxon>Magnoliopsida</taxon>
        <taxon>eudicotyledons</taxon>
        <taxon>Gunneridae</taxon>
        <taxon>Pentapetalae</taxon>
        <taxon>rosids</taxon>
        <taxon>fabids</taxon>
        <taxon>Malpighiales</taxon>
        <taxon>Euphorbiaceae</taxon>
        <taxon>Crotonoideae</taxon>
        <taxon>Micrandreae</taxon>
        <taxon>Hevea</taxon>
    </lineage>
</organism>
<dbReference type="Pfam" id="PF00201">
    <property type="entry name" value="UDPGT"/>
    <property type="match status" value="1"/>
</dbReference>
<dbReference type="Proteomes" id="UP000467840">
    <property type="component" value="Chromosome 7"/>
</dbReference>
<dbReference type="FunFam" id="3.40.50.2000:FF:000056">
    <property type="entry name" value="Glycosyltransferase"/>
    <property type="match status" value="1"/>
</dbReference>
<dbReference type="EMBL" id="JAAGAX010000013">
    <property type="protein sequence ID" value="KAF2293811.1"/>
    <property type="molecule type" value="Genomic_DNA"/>
</dbReference>
<proteinExistence type="inferred from homology"/>
<dbReference type="InterPro" id="IPR002213">
    <property type="entry name" value="UDP_glucos_trans"/>
</dbReference>
<comment type="catalytic activity">
    <reaction evidence="5">
        <text>an anthocyanidin + UDP-alpha-D-glucose + H(+) = an anthocyanidin 3-O-beta-D-glucoside + UDP</text>
        <dbReference type="Rhea" id="RHEA:20093"/>
        <dbReference type="ChEBI" id="CHEBI:15378"/>
        <dbReference type="ChEBI" id="CHEBI:16307"/>
        <dbReference type="ChEBI" id="CHEBI:58223"/>
        <dbReference type="ChEBI" id="CHEBI:58885"/>
        <dbReference type="ChEBI" id="CHEBI:143576"/>
        <dbReference type="EC" id="2.4.1.115"/>
    </reaction>
</comment>
<dbReference type="PANTHER" id="PTHR48048">
    <property type="entry name" value="GLYCOSYLTRANSFERASE"/>
    <property type="match status" value="1"/>
</dbReference>
<sequence length="317" mass="35428">MEKAQLVFVPASGMGHLVSALEVAKLLLTRCHQLSITVLVLNHSSVSSKVHNYVELQKASSSTISNRLRFIDLPKDETKLFNFSSFIERQKPHVKEAGLKITQSESSVDSPQLAGFKIRDEENFNPIEFRGSTAELPVPTLVNPFPARIMPSAMLSKEWLPPILDNTRSQPPPSGLLATPSDYEDPQEILPEGFFHQTSGIGKVIGRVGSTSGCLGSFSNRRIFSHCGWNSVLESIWFGVPIATWPMYAEQQFNAFEMVIDLGLAVEIRMDYRNDGGVIAYSNEIERGIKCLMEHDNEKRKKVKEMSERSRMALMNG</sequence>
<evidence type="ECO:0000256" key="3">
    <source>
        <dbReference type="ARBA" id="ARBA00012585"/>
    </source>
</evidence>
<evidence type="ECO:0000313" key="6">
    <source>
        <dbReference type="EMBL" id="KAF2293811.1"/>
    </source>
</evidence>
<dbReference type="SUPFAM" id="SSF53756">
    <property type="entry name" value="UDP-Glycosyltransferase/glycogen phosphorylase"/>
    <property type="match status" value="1"/>
</dbReference>
<dbReference type="EC" id="2.4.1.115" evidence="3"/>
<name>A0A6A6KXR8_HEVBR</name>
<keyword evidence="4" id="KW-0808">Transferase</keyword>
<evidence type="ECO:0000256" key="1">
    <source>
        <dbReference type="ARBA" id="ARBA00004935"/>
    </source>
</evidence>
<comment type="pathway">
    <text evidence="1">Pigment biosynthesis; anthocyanin biosynthesis.</text>
</comment>
<evidence type="ECO:0000256" key="5">
    <source>
        <dbReference type="ARBA" id="ARBA00047606"/>
    </source>
</evidence>
<dbReference type="PANTHER" id="PTHR48048:SF45">
    <property type="entry name" value="GLYCOSYLTRANSFERASE"/>
    <property type="match status" value="1"/>
</dbReference>
<dbReference type="AlphaFoldDB" id="A0A6A6KXR8"/>
<comment type="similarity">
    <text evidence="2">Belongs to the UDP-glycosyltransferase family.</text>
</comment>
<evidence type="ECO:0000313" key="7">
    <source>
        <dbReference type="Proteomes" id="UP000467840"/>
    </source>
</evidence>
<accession>A0A6A6KXR8</accession>
<evidence type="ECO:0000256" key="2">
    <source>
        <dbReference type="ARBA" id="ARBA00009995"/>
    </source>
</evidence>
<evidence type="ECO:0000256" key="4">
    <source>
        <dbReference type="ARBA" id="ARBA00022679"/>
    </source>
</evidence>
<comment type="caution">
    <text evidence="6">The sequence shown here is derived from an EMBL/GenBank/DDBJ whole genome shotgun (WGS) entry which is preliminary data.</text>
</comment>
<reference evidence="6 7" key="1">
    <citation type="journal article" date="2020" name="Mol. Plant">
        <title>The Chromosome-Based Rubber Tree Genome Provides New Insights into Spurge Genome Evolution and Rubber Biosynthesis.</title>
        <authorList>
            <person name="Liu J."/>
            <person name="Shi C."/>
            <person name="Shi C.C."/>
            <person name="Li W."/>
            <person name="Zhang Q.J."/>
            <person name="Zhang Y."/>
            <person name="Li K."/>
            <person name="Lu H.F."/>
            <person name="Shi C."/>
            <person name="Zhu S.T."/>
            <person name="Xiao Z.Y."/>
            <person name="Nan H."/>
            <person name="Yue Y."/>
            <person name="Zhu X.G."/>
            <person name="Wu Y."/>
            <person name="Hong X.N."/>
            <person name="Fan G.Y."/>
            <person name="Tong Y."/>
            <person name="Zhang D."/>
            <person name="Mao C.L."/>
            <person name="Liu Y.L."/>
            <person name="Hao S.J."/>
            <person name="Liu W.Q."/>
            <person name="Lv M.Q."/>
            <person name="Zhang H.B."/>
            <person name="Liu Y."/>
            <person name="Hu-Tang G.R."/>
            <person name="Wang J.P."/>
            <person name="Wang J.H."/>
            <person name="Sun Y.H."/>
            <person name="Ni S.B."/>
            <person name="Chen W.B."/>
            <person name="Zhang X.C."/>
            <person name="Jiao Y.N."/>
            <person name="Eichler E.E."/>
            <person name="Li G.H."/>
            <person name="Liu X."/>
            <person name="Gao L.Z."/>
        </authorList>
    </citation>
    <scope>NUCLEOTIDE SEQUENCE [LARGE SCALE GENOMIC DNA]</scope>
    <source>
        <strain evidence="7">cv. GT1</strain>
        <tissue evidence="6">Leaf</tissue>
    </source>
</reference>
<dbReference type="GO" id="GO:0047213">
    <property type="term" value="F:anthocyanidin 3-O-glucosyltransferase activity"/>
    <property type="evidence" value="ECO:0007669"/>
    <property type="project" value="UniProtKB-EC"/>
</dbReference>